<keyword evidence="3" id="KW-1185">Reference proteome</keyword>
<name>A0ABY2H222_9HYPO</name>
<proteinExistence type="predicted"/>
<feature type="compositionally biased region" description="Basic and acidic residues" evidence="1">
    <location>
        <begin position="115"/>
        <end position="137"/>
    </location>
</feature>
<evidence type="ECO:0000256" key="1">
    <source>
        <dbReference type="SAM" id="MobiDB-lite"/>
    </source>
</evidence>
<dbReference type="Proteomes" id="UP001642720">
    <property type="component" value="Unassembled WGS sequence"/>
</dbReference>
<evidence type="ECO:0000313" key="3">
    <source>
        <dbReference type="Proteomes" id="UP001642720"/>
    </source>
</evidence>
<dbReference type="GeneID" id="300578570"/>
<evidence type="ECO:0000313" key="2">
    <source>
        <dbReference type="EMBL" id="TFB01435.1"/>
    </source>
</evidence>
<gene>
    <name evidence="2" type="ORF">CCMA1212_006931</name>
</gene>
<comment type="caution">
    <text evidence="2">The sequence shown here is derived from an EMBL/GenBank/DDBJ whole genome shotgun (WGS) entry which is preliminary data.</text>
</comment>
<dbReference type="RefSeq" id="XP_073557636.1">
    <property type="nucleotide sequence ID" value="XM_073704120.1"/>
</dbReference>
<sequence>MAENEQKSSLFSFCLLIAPSTTQRLAYATSERSTTFAKSRRLGMKPSPSPSWSVAGHVAEREANRDIGPAMGVLPGIATGEPGTVGNDDDKQQCYSTVTWTSGEEEDQGHSKAGMGKDGEKIARRMDEEHREKPLWA</sequence>
<accession>A0ABY2H222</accession>
<feature type="region of interest" description="Disordered" evidence="1">
    <location>
        <begin position="69"/>
        <end position="137"/>
    </location>
</feature>
<reference evidence="2 3" key="1">
    <citation type="submission" date="2018-01" db="EMBL/GenBank/DDBJ databases">
        <title>Genome characterization of the sugarcane-associated fungus Trichoderma ghanense CCMA-1212 and their application in lignocelulose bioconversion.</title>
        <authorList>
            <person name="Steindorff A.S."/>
            <person name="Mendes T.D."/>
            <person name="Vilela E.S.D."/>
            <person name="Rodrigues D.S."/>
            <person name="Formighieri E.F."/>
            <person name="Melo I.S."/>
            <person name="Favaro L.C.L."/>
        </authorList>
    </citation>
    <scope>NUCLEOTIDE SEQUENCE [LARGE SCALE GENOMIC DNA]</scope>
    <source>
        <strain evidence="2 3">CCMA-1212</strain>
    </source>
</reference>
<protein>
    <submittedName>
        <fullName evidence="2">Uncharacterized protein</fullName>
    </submittedName>
</protein>
<feature type="compositionally biased region" description="Polar residues" evidence="1">
    <location>
        <begin position="93"/>
        <end position="102"/>
    </location>
</feature>
<organism evidence="2 3">
    <name type="scientific">Trichoderma ghanense</name>
    <dbReference type="NCBI Taxonomy" id="65468"/>
    <lineage>
        <taxon>Eukaryota</taxon>
        <taxon>Fungi</taxon>
        <taxon>Dikarya</taxon>
        <taxon>Ascomycota</taxon>
        <taxon>Pezizomycotina</taxon>
        <taxon>Sordariomycetes</taxon>
        <taxon>Hypocreomycetidae</taxon>
        <taxon>Hypocreales</taxon>
        <taxon>Hypocreaceae</taxon>
        <taxon>Trichoderma</taxon>
    </lineage>
</organism>
<dbReference type="EMBL" id="PPTA01000009">
    <property type="protein sequence ID" value="TFB01435.1"/>
    <property type="molecule type" value="Genomic_DNA"/>
</dbReference>